<accession>A0A9P6AII3</accession>
<protein>
    <submittedName>
        <fullName evidence="1">Uncharacterized protein</fullName>
    </submittedName>
</protein>
<dbReference type="Proteomes" id="UP000886523">
    <property type="component" value="Unassembled WGS sequence"/>
</dbReference>
<dbReference type="AlphaFoldDB" id="A0A9P6AII3"/>
<feature type="non-terminal residue" evidence="1">
    <location>
        <position position="1"/>
    </location>
</feature>
<sequence>IQPDLMEALQMLKFMLKKDRLNFMNGWKVNLSEMEVPEEDKELLLGKSLGVADSELDEIMVSILSED</sequence>
<reference evidence="1" key="1">
    <citation type="journal article" date="2020" name="Nat. Commun.">
        <title>Large-scale genome sequencing of mycorrhizal fungi provides insights into the early evolution of symbiotic traits.</title>
        <authorList>
            <person name="Miyauchi S."/>
            <person name="Kiss E."/>
            <person name="Kuo A."/>
            <person name="Drula E."/>
            <person name="Kohler A."/>
            <person name="Sanchez-Garcia M."/>
            <person name="Morin E."/>
            <person name="Andreopoulos B."/>
            <person name="Barry K.W."/>
            <person name="Bonito G."/>
            <person name="Buee M."/>
            <person name="Carver A."/>
            <person name="Chen C."/>
            <person name="Cichocki N."/>
            <person name="Clum A."/>
            <person name="Culley D."/>
            <person name="Crous P.W."/>
            <person name="Fauchery L."/>
            <person name="Girlanda M."/>
            <person name="Hayes R.D."/>
            <person name="Keri Z."/>
            <person name="LaButti K."/>
            <person name="Lipzen A."/>
            <person name="Lombard V."/>
            <person name="Magnuson J."/>
            <person name="Maillard F."/>
            <person name="Murat C."/>
            <person name="Nolan M."/>
            <person name="Ohm R.A."/>
            <person name="Pangilinan J."/>
            <person name="Pereira M.F."/>
            <person name="Perotto S."/>
            <person name="Peter M."/>
            <person name="Pfister S."/>
            <person name="Riley R."/>
            <person name="Sitrit Y."/>
            <person name="Stielow J.B."/>
            <person name="Szollosi G."/>
            <person name="Zifcakova L."/>
            <person name="Stursova M."/>
            <person name="Spatafora J.W."/>
            <person name="Tedersoo L."/>
            <person name="Vaario L.M."/>
            <person name="Yamada A."/>
            <person name="Yan M."/>
            <person name="Wang P."/>
            <person name="Xu J."/>
            <person name="Bruns T."/>
            <person name="Baldrian P."/>
            <person name="Vilgalys R."/>
            <person name="Dunand C."/>
            <person name="Henrissat B."/>
            <person name="Grigoriev I.V."/>
            <person name="Hibbett D."/>
            <person name="Nagy L.G."/>
            <person name="Martin F.M."/>
        </authorList>
    </citation>
    <scope>NUCLEOTIDE SEQUENCE</scope>
    <source>
        <strain evidence="1">UP504</strain>
    </source>
</reference>
<proteinExistence type="predicted"/>
<gene>
    <name evidence="1" type="ORF">BS47DRAFT_1305952</name>
</gene>
<dbReference type="OrthoDB" id="3241084at2759"/>
<comment type="caution">
    <text evidence="1">The sequence shown here is derived from an EMBL/GenBank/DDBJ whole genome shotgun (WGS) entry which is preliminary data.</text>
</comment>
<dbReference type="EMBL" id="MU129131">
    <property type="protein sequence ID" value="KAF9505949.1"/>
    <property type="molecule type" value="Genomic_DNA"/>
</dbReference>
<organism evidence="1 2">
    <name type="scientific">Hydnum rufescens UP504</name>
    <dbReference type="NCBI Taxonomy" id="1448309"/>
    <lineage>
        <taxon>Eukaryota</taxon>
        <taxon>Fungi</taxon>
        <taxon>Dikarya</taxon>
        <taxon>Basidiomycota</taxon>
        <taxon>Agaricomycotina</taxon>
        <taxon>Agaricomycetes</taxon>
        <taxon>Cantharellales</taxon>
        <taxon>Hydnaceae</taxon>
        <taxon>Hydnum</taxon>
    </lineage>
</organism>
<evidence type="ECO:0000313" key="2">
    <source>
        <dbReference type="Proteomes" id="UP000886523"/>
    </source>
</evidence>
<keyword evidence="2" id="KW-1185">Reference proteome</keyword>
<evidence type="ECO:0000313" key="1">
    <source>
        <dbReference type="EMBL" id="KAF9505949.1"/>
    </source>
</evidence>
<name>A0A9P6AII3_9AGAM</name>